<evidence type="ECO:0000256" key="8">
    <source>
        <dbReference type="ARBA" id="ARBA00023136"/>
    </source>
</evidence>
<dbReference type="Proteomes" id="UP000247409">
    <property type="component" value="Unassembled WGS sequence"/>
</dbReference>
<dbReference type="Pfam" id="PF06472">
    <property type="entry name" value="ABC_membrane_2"/>
    <property type="match status" value="1"/>
</dbReference>
<dbReference type="CDD" id="cd03223">
    <property type="entry name" value="ABCD_peroxisomal_ALDP"/>
    <property type="match status" value="1"/>
</dbReference>
<feature type="transmembrane region" description="Helical" evidence="9">
    <location>
        <begin position="100"/>
        <end position="124"/>
    </location>
</feature>
<keyword evidence="6" id="KW-0067">ATP-binding</keyword>
<evidence type="ECO:0000256" key="7">
    <source>
        <dbReference type="ARBA" id="ARBA00022989"/>
    </source>
</evidence>
<keyword evidence="5" id="KW-0547">Nucleotide-binding</keyword>
<evidence type="ECO:0000313" key="12">
    <source>
        <dbReference type="EMBL" id="PXF50046.1"/>
    </source>
</evidence>
<reference evidence="12 13" key="1">
    <citation type="journal article" date="2018" name="Mol. Biol. Evol.">
        <title>Analysis of the draft genome of the red seaweed Gracilariopsis chorda provides insights into genome size evolution in Rhodophyta.</title>
        <authorList>
            <person name="Lee J."/>
            <person name="Yang E.C."/>
            <person name="Graf L."/>
            <person name="Yang J.H."/>
            <person name="Qiu H."/>
            <person name="Zel Zion U."/>
            <person name="Chan C.X."/>
            <person name="Stephens T.G."/>
            <person name="Weber A.P.M."/>
            <person name="Boo G.H."/>
            <person name="Boo S.M."/>
            <person name="Kim K.M."/>
            <person name="Shin Y."/>
            <person name="Jung M."/>
            <person name="Lee S.J."/>
            <person name="Yim H.S."/>
            <person name="Lee J.H."/>
            <person name="Bhattacharya D."/>
            <person name="Yoon H.S."/>
        </authorList>
    </citation>
    <scope>NUCLEOTIDE SEQUENCE [LARGE SCALE GENOMIC DNA]</scope>
    <source>
        <strain evidence="12 13">SKKU-2015</strain>
        <tissue evidence="12">Whole body</tissue>
    </source>
</reference>
<evidence type="ECO:0000256" key="9">
    <source>
        <dbReference type="SAM" id="Phobius"/>
    </source>
</evidence>
<evidence type="ECO:0000313" key="13">
    <source>
        <dbReference type="Proteomes" id="UP000247409"/>
    </source>
</evidence>
<dbReference type="SUPFAM" id="SSF90123">
    <property type="entry name" value="ABC transporter transmembrane region"/>
    <property type="match status" value="1"/>
</dbReference>
<dbReference type="GO" id="GO:0140359">
    <property type="term" value="F:ABC-type transporter activity"/>
    <property type="evidence" value="ECO:0007669"/>
    <property type="project" value="InterPro"/>
</dbReference>
<feature type="transmembrane region" description="Helical" evidence="9">
    <location>
        <begin position="221"/>
        <end position="240"/>
    </location>
</feature>
<dbReference type="InterPro" id="IPR011527">
    <property type="entry name" value="ABC1_TM_dom"/>
</dbReference>
<dbReference type="PROSITE" id="PS50893">
    <property type="entry name" value="ABC_TRANSPORTER_2"/>
    <property type="match status" value="1"/>
</dbReference>
<dbReference type="GO" id="GO:0016020">
    <property type="term" value="C:membrane"/>
    <property type="evidence" value="ECO:0007669"/>
    <property type="project" value="InterPro"/>
</dbReference>
<dbReference type="InterPro" id="IPR003439">
    <property type="entry name" value="ABC_transporter-like_ATP-bd"/>
</dbReference>
<dbReference type="PROSITE" id="PS50929">
    <property type="entry name" value="ABC_TM1F"/>
    <property type="match status" value="1"/>
</dbReference>
<evidence type="ECO:0000256" key="3">
    <source>
        <dbReference type="ARBA" id="ARBA00022448"/>
    </source>
</evidence>
<dbReference type="OrthoDB" id="422637at2759"/>
<dbReference type="SUPFAM" id="SSF52540">
    <property type="entry name" value="P-loop containing nucleoside triphosphate hydrolases"/>
    <property type="match status" value="1"/>
</dbReference>
<dbReference type="EMBL" id="NBIV01000001">
    <property type="protein sequence ID" value="PXF50046.1"/>
    <property type="molecule type" value="Genomic_DNA"/>
</dbReference>
<dbReference type="InterPro" id="IPR027417">
    <property type="entry name" value="P-loop_NTPase"/>
</dbReference>
<dbReference type="InterPro" id="IPR036640">
    <property type="entry name" value="ABC1_TM_sf"/>
</dbReference>
<feature type="domain" description="ABC transporter" evidence="10">
    <location>
        <begin position="433"/>
        <end position="650"/>
    </location>
</feature>
<comment type="similarity">
    <text evidence="1">Belongs to the ABC transporter superfamily. ABCD family. Peroxisomal fatty acyl CoA transporter (TC 3.A.1.203) subfamily.</text>
</comment>
<dbReference type="InterPro" id="IPR050835">
    <property type="entry name" value="ABC_transporter_sub-D"/>
</dbReference>
<dbReference type="PANTHER" id="PTHR11384">
    <property type="entry name" value="ATP-BINDING CASSETTE, SUB-FAMILY D MEMBER"/>
    <property type="match status" value="1"/>
</dbReference>
<dbReference type="InterPro" id="IPR017871">
    <property type="entry name" value="ABC_transporter-like_CS"/>
</dbReference>
<evidence type="ECO:0000256" key="2">
    <source>
        <dbReference type="ARBA" id="ARBA00014334"/>
    </source>
</evidence>
<keyword evidence="3" id="KW-0813">Transport</keyword>
<evidence type="ECO:0000256" key="5">
    <source>
        <dbReference type="ARBA" id="ARBA00022741"/>
    </source>
</evidence>
<dbReference type="InterPro" id="IPR003593">
    <property type="entry name" value="AAA+_ATPase"/>
</dbReference>
<proteinExistence type="inferred from homology"/>
<dbReference type="Gene3D" id="1.20.1560.10">
    <property type="entry name" value="ABC transporter type 1, transmembrane domain"/>
    <property type="match status" value="1"/>
</dbReference>
<dbReference type="STRING" id="448386.A0A2V3J6J1"/>
<dbReference type="PROSITE" id="PS00211">
    <property type="entry name" value="ABC_TRANSPORTER_1"/>
    <property type="match status" value="1"/>
</dbReference>
<gene>
    <name evidence="12" type="ORF">BWQ96_00206</name>
</gene>
<dbReference type="SMART" id="SM00382">
    <property type="entry name" value="AAA"/>
    <property type="match status" value="1"/>
</dbReference>
<evidence type="ECO:0000256" key="1">
    <source>
        <dbReference type="ARBA" id="ARBA00008575"/>
    </source>
</evidence>
<dbReference type="Pfam" id="PF00005">
    <property type="entry name" value="ABC_tran"/>
    <property type="match status" value="1"/>
</dbReference>
<organism evidence="12 13">
    <name type="scientific">Gracilariopsis chorda</name>
    <dbReference type="NCBI Taxonomy" id="448386"/>
    <lineage>
        <taxon>Eukaryota</taxon>
        <taxon>Rhodophyta</taxon>
        <taxon>Florideophyceae</taxon>
        <taxon>Rhodymeniophycidae</taxon>
        <taxon>Gracilariales</taxon>
        <taxon>Gracilariaceae</taxon>
        <taxon>Gracilariopsis</taxon>
    </lineage>
</organism>
<dbReference type="GO" id="GO:0016887">
    <property type="term" value="F:ATP hydrolysis activity"/>
    <property type="evidence" value="ECO:0007669"/>
    <property type="project" value="InterPro"/>
</dbReference>
<accession>A0A2V3J6J1</accession>
<dbReference type="GO" id="GO:0005524">
    <property type="term" value="F:ATP binding"/>
    <property type="evidence" value="ECO:0007669"/>
    <property type="project" value="UniProtKB-KW"/>
</dbReference>
<evidence type="ECO:0000256" key="4">
    <source>
        <dbReference type="ARBA" id="ARBA00022692"/>
    </source>
</evidence>
<evidence type="ECO:0000259" key="10">
    <source>
        <dbReference type="PROSITE" id="PS50893"/>
    </source>
</evidence>
<feature type="transmembrane region" description="Helical" evidence="9">
    <location>
        <begin position="246"/>
        <end position="265"/>
    </location>
</feature>
<keyword evidence="8 9" id="KW-0472">Membrane</keyword>
<comment type="caution">
    <text evidence="12">The sequence shown here is derived from an EMBL/GenBank/DDBJ whole genome shotgun (WGS) entry which is preliminary data.</text>
</comment>
<feature type="transmembrane region" description="Helical" evidence="9">
    <location>
        <begin position="144"/>
        <end position="164"/>
    </location>
</feature>
<dbReference type="Gene3D" id="3.40.50.300">
    <property type="entry name" value="P-loop containing nucleotide triphosphate hydrolases"/>
    <property type="match status" value="1"/>
</dbReference>
<sequence length="652" mass="73141">MSAFISTVSFNPSITRTCVRRVSRFNTRHRIRNTKLARSRHVTASAPQIGYQTTETEQSVPSTLSDSNALPQYRKLVQEILLGLRQLAAPLYSGDHRFVAYLWTAATLVLALMATLYAVMISMIQKFFWNSLNAKDVSKFGKLLLLYSIAVVIGPFVLSLFNWVKERLALMWRRTLTNHLLKRYFENVNYYKLSLGIADVDNPDQRISDDVYNFTSRAVRFITVIGVGTFDLLVFSVILYRVYKPLLFLLIGYSLVGTVVIARVGKQLLTLNRQQAVREGNFRFGLVRVRDATESIAFYGGEESENAELSKRFAALVRNKINLLGLTRTVEYLSSSFRYWAQVVPTAVIAPRYFAGHVQLGVLSQVYFSFNHVLSSLGLIVSEFAAIAEFGAGTRRLKGLADALESEESLTQSVVTMQEVEKNENESGGKVQLDVRDVSVHTPTAPFRRLVDKIGFTVSTGEKLLVVGRSGVGKSSLMRAICGLWSCGEGSITKPAVSNTLFLPQRPFVMLGTLRENVIYPSKRKDVSDEEVMEALKQVNLGYVVRNNGGLRVTGEDLSRSMSLGEQQRLAFARVLISKPKFVILDESTSALDLENERDMYRIVRDMGMSCVSVGNRPSLVDFHDTVLCIEEEGGWTVETVGEYRQRLERGR</sequence>
<protein>
    <recommendedName>
        <fullName evidence="2">Probable ATP-dependent transporter ycf16</fullName>
    </recommendedName>
</protein>
<dbReference type="AlphaFoldDB" id="A0A2V3J6J1"/>
<feature type="domain" description="ABC transmembrane type-1" evidence="11">
    <location>
        <begin position="105"/>
        <end position="389"/>
    </location>
</feature>
<keyword evidence="7 9" id="KW-1133">Transmembrane helix</keyword>
<dbReference type="PANTHER" id="PTHR11384:SF59">
    <property type="entry name" value="LYSOSOMAL COBALAMIN TRANSPORTER ABCD4"/>
    <property type="match status" value="1"/>
</dbReference>
<name>A0A2V3J6J1_9FLOR</name>
<keyword evidence="13" id="KW-1185">Reference proteome</keyword>
<evidence type="ECO:0000259" key="11">
    <source>
        <dbReference type="PROSITE" id="PS50929"/>
    </source>
</evidence>
<keyword evidence="4 9" id="KW-0812">Transmembrane</keyword>
<evidence type="ECO:0000256" key="6">
    <source>
        <dbReference type="ARBA" id="ARBA00022840"/>
    </source>
</evidence>